<dbReference type="AlphaFoldDB" id="A0A3D8HJM2"/>
<comment type="caution">
    <text evidence="3">The sequence shown here is derived from an EMBL/GenBank/DDBJ whole genome shotgun (WGS) entry which is preliminary data.</text>
</comment>
<organism evidence="3 4">
    <name type="scientific">Parabacteroides acidifaciens</name>
    <dbReference type="NCBI Taxonomy" id="2290935"/>
    <lineage>
        <taxon>Bacteria</taxon>
        <taxon>Pseudomonadati</taxon>
        <taxon>Bacteroidota</taxon>
        <taxon>Bacteroidia</taxon>
        <taxon>Bacteroidales</taxon>
        <taxon>Tannerellaceae</taxon>
        <taxon>Parabacteroides</taxon>
    </lineage>
</organism>
<proteinExistence type="predicted"/>
<dbReference type="Proteomes" id="UP000629596">
    <property type="component" value="Unassembled WGS sequence"/>
</dbReference>
<dbReference type="Proteomes" id="UP000256321">
    <property type="component" value="Unassembled WGS sequence"/>
</dbReference>
<name>A0A3D8HJM2_9BACT</name>
<dbReference type="EMBL" id="JACRTI010000001">
    <property type="protein sequence ID" value="MBC8600238.1"/>
    <property type="molecule type" value="Genomic_DNA"/>
</dbReference>
<evidence type="ECO:0000313" key="3">
    <source>
        <dbReference type="EMBL" id="RDU51185.1"/>
    </source>
</evidence>
<dbReference type="InterPro" id="IPR013975">
    <property type="entry name" value="Tscrpt_reg_BetR_N"/>
</dbReference>
<dbReference type="RefSeq" id="WP_115497775.1">
    <property type="nucleotide sequence ID" value="NZ_JACRTI010000001.1"/>
</dbReference>
<evidence type="ECO:0000313" key="5">
    <source>
        <dbReference type="Proteomes" id="UP000629596"/>
    </source>
</evidence>
<dbReference type="EMBL" id="QREV01000001">
    <property type="protein sequence ID" value="RDU51185.1"/>
    <property type="molecule type" value="Genomic_DNA"/>
</dbReference>
<reference evidence="2 5" key="2">
    <citation type="submission" date="2020-08" db="EMBL/GenBank/DDBJ databases">
        <title>Genome public.</title>
        <authorList>
            <person name="Liu C."/>
            <person name="Sun Q."/>
        </authorList>
    </citation>
    <scope>NUCLEOTIDE SEQUENCE [LARGE SCALE GENOMIC DNA]</scope>
    <source>
        <strain evidence="2 5">426_9</strain>
    </source>
</reference>
<evidence type="ECO:0000313" key="4">
    <source>
        <dbReference type="Proteomes" id="UP000256321"/>
    </source>
</evidence>
<sequence length="325" mass="38058">MKKKDLHDIFIEELQNRGIKKADLVYLISDILKLEKESAYRRLAGKVNFSVREMGILAKALNISLDSLLYQDLGLQWVPVILGLPSAYQSMDPLYDLLDSNIEKVREIGLDEESETGNVYHALPLECYVHSPILMKFVFFKWGSYFVQSEEFSDFASWEPPGRLLKIVEKFYDIYNFQKGFYVWDNALIWNISIEIHNFHKMRIISTQEKDEIKNELKEFLVKLEMFLNGTYTPEFALPPDYKFYVSAMNLGFTTGYFTSEKQSLALFKTNFSFSMSTDTSGNFKKMQEWVRSFCKLSTLLSEGGRIERRLFFNKQHKIIDEVLK</sequence>
<keyword evidence="5" id="KW-1185">Reference proteome</keyword>
<feature type="domain" description="Transcription regulator BetR N-terminal" evidence="1">
    <location>
        <begin position="12"/>
        <end position="72"/>
    </location>
</feature>
<reference evidence="3 4" key="1">
    <citation type="submission" date="2018-07" db="EMBL/GenBank/DDBJ databases">
        <title>Parabacteroides acidifaciens nov. sp., isolated from human feces.</title>
        <authorList>
            <person name="Wang Y.J."/>
        </authorList>
    </citation>
    <scope>NUCLEOTIDE SEQUENCE [LARGE SCALE GENOMIC DNA]</scope>
    <source>
        <strain evidence="3 4">426-9</strain>
    </source>
</reference>
<evidence type="ECO:0000313" key="2">
    <source>
        <dbReference type="EMBL" id="MBC8600238.1"/>
    </source>
</evidence>
<protein>
    <recommendedName>
        <fullName evidence="1">Transcription regulator BetR N-terminal domain-containing protein</fullName>
    </recommendedName>
</protein>
<gene>
    <name evidence="3" type="ORF">DWU89_00715</name>
    <name evidence="2" type="ORF">H8784_00700</name>
</gene>
<evidence type="ECO:0000259" key="1">
    <source>
        <dbReference type="Pfam" id="PF08667"/>
    </source>
</evidence>
<dbReference type="Pfam" id="PF08667">
    <property type="entry name" value="BetR"/>
    <property type="match status" value="1"/>
</dbReference>
<accession>A0A3D8HJM2</accession>